<keyword evidence="3" id="KW-1185">Reference proteome</keyword>
<dbReference type="InterPro" id="IPR005031">
    <property type="entry name" value="COQ10_START"/>
</dbReference>
<accession>A0A1G9D8G3</accession>
<name>A0A1G9D8G3_9MICO</name>
<organism evidence="2 3">
    <name type="scientific">Cryobacterium psychrotolerans</name>
    <dbReference type="NCBI Taxonomy" id="386301"/>
    <lineage>
        <taxon>Bacteria</taxon>
        <taxon>Bacillati</taxon>
        <taxon>Actinomycetota</taxon>
        <taxon>Actinomycetes</taxon>
        <taxon>Micrococcales</taxon>
        <taxon>Microbacteriaceae</taxon>
        <taxon>Cryobacterium</taxon>
    </lineage>
</organism>
<reference evidence="2 3" key="1">
    <citation type="submission" date="2016-10" db="EMBL/GenBank/DDBJ databases">
        <authorList>
            <person name="de Groot N.N."/>
        </authorList>
    </citation>
    <scope>NUCLEOTIDE SEQUENCE [LARGE SCALE GENOMIC DNA]</scope>
    <source>
        <strain evidence="2 3">CGMCC 1.5382</strain>
    </source>
</reference>
<protein>
    <submittedName>
        <fullName evidence="2">Polyketide cyclase / dehydrase and lipid transport</fullName>
    </submittedName>
</protein>
<sequence>MARVTEKIDLDVPVERAYARWTRLESLPEFLDFVDSVTKIDDTRSHWKVSIRGVEREFDAVMEQRPNESIAWTSVGGDETHAGMVSFDALSDASCRVTVRLDWVAEGLLEKTGVIFGVDDHVVKKDLRKFKEMMEGRAGGATD</sequence>
<dbReference type="Proteomes" id="UP000198701">
    <property type="component" value="Unassembled WGS sequence"/>
</dbReference>
<dbReference type="EMBL" id="FNFU01000008">
    <property type="protein sequence ID" value="SDK60182.1"/>
    <property type="molecule type" value="Genomic_DNA"/>
</dbReference>
<dbReference type="AlphaFoldDB" id="A0A1G9D8G3"/>
<dbReference type="PANTHER" id="PTHR33824">
    <property type="entry name" value="POLYKETIDE CYCLASE/DEHYDRASE AND LIPID TRANSPORT SUPERFAMILY PROTEIN"/>
    <property type="match status" value="1"/>
</dbReference>
<dbReference type="Pfam" id="PF03364">
    <property type="entry name" value="Polyketide_cyc"/>
    <property type="match status" value="1"/>
</dbReference>
<proteinExistence type="predicted"/>
<dbReference type="STRING" id="386301.SAMN05216282_108116"/>
<gene>
    <name evidence="2" type="ORF">SAMN05216282_108116</name>
</gene>
<dbReference type="OrthoDB" id="3695445at2"/>
<evidence type="ECO:0000313" key="3">
    <source>
        <dbReference type="Proteomes" id="UP000198701"/>
    </source>
</evidence>
<feature type="domain" description="Coenzyme Q-binding protein COQ10 START" evidence="1">
    <location>
        <begin position="11"/>
        <end position="118"/>
    </location>
</feature>
<evidence type="ECO:0000313" key="2">
    <source>
        <dbReference type="EMBL" id="SDK60182.1"/>
    </source>
</evidence>
<dbReference type="RefSeq" id="WP_092323385.1">
    <property type="nucleotide sequence ID" value="NZ_FNFU01000008.1"/>
</dbReference>
<dbReference type="InterPro" id="IPR023393">
    <property type="entry name" value="START-like_dom_sf"/>
</dbReference>
<dbReference type="PANTHER" id="PTHR33824:SF7">
    <property type="entry name" value="POLYKETIDE CYCLASE_DEHYDRASE AND LIPID TRANSPORT SUPERFAMILY PROTEIN"/>
    <property type="match status" value="1"/>
</dbReference>
<dbReference type="CDD" id="cd07817">
    <property type="entry name" value="SRPBCC_8"/>
    <property type="match status" value="1"/>
</dbReference>
<evidence type="ECO:0000259" key="1">
    <source>
        <dbReference type="Pfam" id="PF03364"/>
    </source>
</evidence>
<dbReference type="Gene3D" id="3.30.530.20">
    <property type="match status" value="1"/>
</dbReference>
<dbReference type="InterPro" id="IPR047137">
    <property type="entry name" value="ORF3"/>
</dbReference>
<dbReference type="SUPFAM" id="SSF55961">
    <property type="entry name" value="Bet v1-like"/>
    <property type="match status" value="1"/>
</dbReference>